<dbReference type="InterPro" id="IPR013610">
    <property type="entry name" value="ArdC_N"/>
</dbReference>
<evidence type="ECO:0000256" key="1">
    <source>
        <dbReference type="SAM" id="MobiDB-lite"/>
    </source>
</evidence>
<sequence>MRMLRAAARFYDYSPSNILLITAQRPDATRVAGIRTWNSLGRHVNRGERGIAILAPCIYRPSGDVLATGVLKPGAEGGHPPESPTGREPTNHSPRVLRGFKIVHVFDVSQTDGEPLPDVAPRLLDGDAPSSLMDHLTGLATDAGYRLEQGPCGTANGYTDYGARIVRISDDLSPAQAAKTLAHEVGHIRADHEHRFTEYASSMACRGQAEVEAESIAYLVTAQAGLDATDYSVPYLAGWSGGDVGLLREAMTQVIKVARGMAPRPTDAPAAVPGKRNGIMTSVSTLHSSPLALPEGSGSAREFSNLPGPEAVPGRGR</sequence>
<gene>
    <name evidence="4" type="ORF">N866_00075</name>
</gene>
<feature type="domain" description="N-terminal" evidence="3">
    <location>
        <begin position="5"/>
        <end position="56"/>
    </location>
</feature>
<dbReference type="Proteomes" id="UP000019753">
    <property type="component" value="Unassembled WGS sequence"/>
</dbReference>
<dbReference type="GO" id="GO:0003697">
    <property type="term" value="F:single-stranded DNA binding"/>
    <property type="evidence" value="ECO:0007669"/>
    <property type="project" value="InterPro"/>
</dbReference>
<feature type="region of interest" description="Disordered" evidence="1">
    <location>
        <begin position="288"/>
        <end position="317"/>
    </location>
</feature>
<dbReference type="InterPro" id="IPR010359">
    <property type="entry name" value="IrrE_HExxH"/>
</dbReference>
<proteinExistence type="predicted"/>
<feature type="region of interest" description="Disordered" evidence="1">
    <location>
        <begin position="69"/>
        <end position="93"/>
    </location>
</feature>
<protein>
    <submittedName>
        <fullName evidence="4">Uncharacterized protein</fullName>
    </submittedName>
</protein>
<accession>A0A021VYW8</accession>
<organism evidence="4 5">
    <name type="scientific">Actinotalea ferrariae CF5-4</name>
    <dbReference type="NCBI Taxonomy" id="948458"/>
    <lineage>
        <taxon>Bacteria</taxon>
        <taxon>Bacillati</taxon>
        <taxon>Actinomycetota</taxon>
        <taxon>Actinomycetes</taxon>
        <taxon>Micrococcales</taxon>
        <taxon>Cellulomonadaceae</taxon>
        <taxon>Actinotalea</taxon>
    </lineage>
</organism>
<evidence type="ECO:0000313" key="4">
    <source>
        <dbReference type="EMBL" id="EYR65220.1"/>
    </source>
</evidence>
<comment type="caution">
    <text evidence="4">The sequence shown here is derived from an EMBL/GenBank/DDBJ whole genome shotgun (WGS) entry which is preliminary data.</text>
</comment>
<dbReference type="Pfam" id="PF06114">
    <property type="entry name" value="Peptidase_M78"/>
    <property type="match status" value="1"/>
</dbReference>
<dbReference type="AlphaFoldDB" id="A0A021VYW8"/>
<evidence type="ECO:0000259" key="3">
    <source>
        <dbReference type="Pfam" id="PF08401"/>
    </source>
</evidence>
<evidence type="ECO:0000259" key="2">
    <source>
        <dbReference type="Pfam" id="PF06114"/>
    </source>
</evidence>
<dbReference type="Gene3D" id="1.10.10.2910">
    <property type="match status" value="1"/>
</dbReference>
<reference evidence="4 5" key="1">
    <citation type="submission" date="2014-01" db="EMBL/GenBank/DDBJ databases">
        <title>Actinotalea ferrariae CF5-4.</title>
        <authorList>
            <person name="Chen F."/>
            <person name="Li Y."/>
            <person name="Wang G."/>
        </authorList>
    </citation>
    <scope>NUCLEOTIDE SEQUENCE [LARGE SCALE GENOMIC DNA]</scope>
    <source>
        <strain evidence="4 5">CF5-4</strain>
    </source>
</reference>
<dbReference type="EMBL" id="AXCW01000001">
    <property type="protein sequence ID" value="EYR65220.1"/>
    <property type="molecule type" value="Genomic_DNA"/>
</dbReference>
<feature type="domain" description="IrrE N-terminal-like" evidence="2">
    <location>
        <begin position="158"/>
        <end position="216"/>
    </location>
</feature>
<name>A0A021VYW8_9CELL</name>
<keyword evidence="5" id="KW-1185">Reference proteome</keyword>
<evidence type="ECO:0000313" key="5">
    <source>
        <dbReference type="Proteomes" id="UP000019753"/>
    </source>
</evidence>
<dbReference type="Pfam" id="PF08401">
    <property type="entry name" value="ArdcN"/>
    <property type="match status" value="1"/>
</dbReference>